<keyword evidence="1 5" id="KW-0413">Isomerase</keyword>
<reference evidence="5 6" key="1">
    <citation type="submission" date="2020-04" db="EMBL/GenBank/DDBJ databases">
        <authorList>
            <person name="Klaysubun C."/>
            <person name="Duangmal K."/>
            <person name="Lipun K."/>
        </authorList>
    </citation>
    <scope>NUCLEOTIDE SEQUENCE [LARGE SCALE GENOMIC DNA]</scope>
    <source>
        <strain evidence="5 6">DSM 45300</strain>
    </source>
</reference>
<dbReference type="InterPro" id="IPR046357">
    <property type="entry name" value="PPIase_dom_sf"/>
</dbReference>
<dbReference type="InterPro" id="IPR050245">
    <property type="entry name" value="PrsA_foldase"/>
</dbReference>
<keyword evidence="3" id="KW-1133">Transmembrane helix</keyword>
<keyword evidence="3" id="KW-0472">Membrane</keyword>
<proteinExistence type="predicted"/>
<dbReference type="PROSITE" id="PS01096">
    <property type="entry name" value="PPIC_PPIASE_1"/>
    <property type="match status" value="1"/>
</dbReference>
<feature type="domain" description="PpiC" evidence="4">
    <location>
        <begin position="202"/>
        <end position="292"/>
    </location>
</feature>
<dbReference type="GO" id="GO:0003755">
    <property type="term" value="F:peptidyl-prolyl cis-trans isomerase activity"/>
    <property type="evidence" value="ECO:0007669"/>
    <property type="project" value="UniProtKB-KW"/>
</dbReference>
<protein>
    <submittedName>
        <fullName evidence="5">Parvulin peptidyl-prolyl isomerase</fullName>
    </submittedName>
</protein>
<dbReference type="SUPFAM" id="SSF54534">
    <property type="entry name" value="FKBP-like"/>
    <property type="match status" value="1"/>
</dbReference>
<comment type="caution">
    <text evidence="5">The sequence shown here is derived from an EMBL/GenBank/DDBJ whole genome shotgun (WGS) entry which is preliminary data.</text>
</comment>
<dbReference type="InterPro" id="IPR000297">
    <property type="entry name" value="PPIase_PpiC"/>
</dbReference>
<dbReference type="Pfam" id="PF13145">
    <property type="entry name" value="Rotamase_2"/>
    <property type="match status" value="1"/>
</dbReference>
<evidence type="ECO:0000313" key="6">
    <source>
        <dbReference type="Proteomes" id="UP000586918"/>
    </source>
</evidence>
<dbReference type="PANTHER" id="PTHR47245:SF2">
    <property type="entry name" value="PEPTIDYL-PROLYL CIS-TRANS ISOMERASE HP_0175-RELATED"/>
    <property type="match status" value="1"/>
</dbReference>
<keyword evidence="3" id="KW-0812">Transmembrane</keyword>
<dbReference type="EMBL" id="JAAXKZ010000017">
    <property type="protein sequence ID" value="NMH91410.1"/>
    <property type="molecule type" value="Genomic_DNA"/>
</dbReference>
<name>A0A848DFI8_9PSEU</name>
<feature type="transmembrane region" description="Helical" evidence="3">
    <location>
        <begin position="422"/>
        <end position="442"/>
    </location>
</feature>
<dbReference type="Gene3D" id="3.10.50.40">
    <property type="match status" value="1"/>
</dbReference>
<dbReference type="InterPro" id="IPR027304">
    <property type="entry name" value="Trigger_fact/SurA_dom_sf"/>
</dbReference>
<dbReference type="SUPFAM" id="SSF109998">
    <property type="entry name" value="Triger factor/SurA peptide-binding domain-like"/>
    <property type="match status" value="1"/>
</dbReference>
<dbReference type="InterPro" id="IPR023058">
    <property type="entry name" value="PPIase_PpiC_CS"/>
</dbReference>
<gene>
    <name evidence="5" type="ORF">HF519_07365</name>
</gene>
<evidence type="ECO:0000256" key="1">
    <source>
        <dbReference type="PROSITE-ProRule" id="PRU00278"/>
    </source>
</evidence>
<evidence type="ECO:0000313" key="5">
    <source>
        <dbReference type="EMBL" id="NMH91410.1"/>
    </source>
</evidence>
<accession>A0A848DFI8</accession>
<dbReference type="PROSITE" id="PS50198">
    <property type="entry name" value="PPIC_PPIASE_2"/>
    <property type="match status" value="1"/>
</dbReference>
<feature type="transmembrane region" description="Helical" evidence="3">
    <location>
        <begin position="382"/>
        <end position="401"/>
    </location>
</feature>
<organism evidence="5 6">
    <name type="scientific">Pseudonocardia bannensis</name>
    <dbReference type="NCBI Taxonomy" id="630973"/>
    <lineage>
        <taxon>Bacteria</taxon>
        <taxon>Bacillati</taxon>
        <taxon>Actinomycetota</taxon>
        <taxon>Actinomycetes</taxon>
        <taxon>Pseudonocardiales</taxon>
        <taxon>Pseudonocardiaceae</taxon>
        <taxon>Pseudonocardia</taxon>
    </lineage>
</organism>
<dbReference type="Proteomes" id="UP000586918">
    <property type="component" value="Unassembled WGS sequence"/>
</dbReference>
<evidence type="ECO:0000259" key="4">
    <source>
        <dbReference type="PROSITE" id="PS50198"/>
    </source>
</evidence>
<keyword evidence="1" id="KW-0697">Rotamase</keyword>
<evidence type="ECO:0000256" key="3">
    <source>
        <dbReference type="SAM" id="Phobius"/>
    </source>
</evidence>
<sequence>MISCITRWPRHLRDHLRGLGRPTGRRALLVAAAASLAVLAGGAGAAIAWTGGLPEDAALKVGDRLLTERELEKRTETLRALYGIQPPSDESGLDRFRRDVAASIAMSIVLDQAARRQGVVTSDEAARDILTRFIEQQFPDGGREGFIRALGTFGASERDVLDEIKLQSAVGTLFEQVTKEVSVTDGDVRTAYEQRRNELVNPERRGLRNIVVSSRAEADQVAELVRGGRDFATVARQHSLDGSTRNAGGDLGLVTAGMLEKPYADRAFSVGPGEVFGPVETRNGWNVGQVAEVVPAEPLSFEAAQGPLRQELLTESASRIWRPWVEEQIRNAGVEYAPRYLPANPEAVPDAWRTDGPPAPGAAVPDGSTSASPGNGPVPAGVLPQGALAVMLLVLGHWGYLHLHRRRADPLLSGRRARSERIYRRSALACQIVAVAFVLAAATPGFPVSA</sequence>
<dbReference type="AlphaFoldDB" id="A0A848DFI8"/>
<keyword evidence="6" id="KW-1185">Reference proteome</keyword>
<feature type="region of interest" description="Disordered" evidence="2">
    <location>
        <begin position="347"/>
        <end position="378"/>
    </location>
</feature>
<evidence type="ECO:0000256" key="2">
    <source>
        <dbReference type="SAM" id="MobiDB-lite"/>
    </source>
</evidence>
<dbReference type="PANTHER" id="PTHR47245">
    <property type="entry name" value="PEPTIDYLPROLYL ISOMERASE"/>
    <property type="match status" value="1"/>
</dbReference>